<protein>
    <submittedName>
        <fullName evidence="2">Putative calcium-binding protein CML49</fullName>
    </submittedName>
</protein>
<reference evidence="2" key="1">
    <citation type="submission" date="2018-02" db="EMBL/GenBank/DDBJ databases">
        <title>Rhizophora mucronata_Transcriptome.</title>
        <authorList>
            <person name="Meera S.P."/>
            <person name="Sreeshan A."/>
            <person name="Augustine A."/>
        </authorList>
    </citation>
    <scope>NUCLEOTIDE SEQUENCE</scope>
    <source>
        <tissue evidence="2">Leaf</tissue>
    </source>
</reference>
<accession>A0A2P2KYL3</accession>
<dbReference type="EMBL" id="GGEC01030327">
    <property type="protein sequence ID" value="MBX10811.1"/>
    <property type="molecule type" value="Transcribed_RNA"/>
</dbReference>
<feature type="region of interest" description="Disordered" evidence="1">
    <location>
        <begin position="17"/>
        <end position="56"/>
    </location>
</feature>
<sequence length="56" mass="6159">MIIKSLIENLEANKVGKESTSLNTGYRLSFPTNSGTGELKPQKPKRRMTYSSDPSG</sequence>
<dbReference type="AlphaFoldDB" id="A0A2P2KYL3"/>
<evidence type="ECO:0000256" key="1">
    <source>
        <dbReference type="SAM" id="MobiDB-lite"/>
    </source>
</evidence>
<name>A0A2P2KYL3_RHIMU</name>
<evidence type="ECO:0000313" key="2">
    <source>
        <dbReference type="EMBL" id="MBX10811.1"/>
    </source>
</evidence>
<organism evidence="2">
    <name type="scientific">Rhizophora mucronata</name>
    <name type="common">Asiatic mangrove</name>
    <dbReference type="NCBI Taxonomy" id="61149"/>
    <lineage>
        <taxon>Eukaryota</taxon>
        <taxon>Viridiplantae</taxon>
        <taxon>Streptophyta</taxon>
        <taxon>Embryophyta</taxon>
        <taxon>Tracheophyta</taxon>
        <taxon>Spermatophyta</taxon>
        <taxon>Magnoliopsida</taxon>
        <taxon>eudicotyledons</taxon>
        <taxon>Gunneridae</taxon>
        <taxon>Pentapetalae</taxon>
        <taxon>rosids</taxon>
        <taxon>fabids</taxon>
        <taxon>Malpighiales</taxon>
        <taxon>Rhizophoraceae</taxon>
        <taxon>Rhizophora</taxon>
    </lineage>
</organism>
<proteinExistence type="predicted"/>
<feature type="compositionally biased region" description="Polar residues" evidence="1">
    <location>
        <begin position="18"/>
        <end position="36"/>
    </location>
</feature>